<dbReference type="GO" id="GO:0005524">
    <property type="term" value="F:ATP binding"/>
    <property type="evidence" value="ECO:0007669"/>
    <property type="project" value="UniProtKB-KW"/>
</dbReference>
<dbReference type="InterPro" id="IPR025501">
    <property type="entry name" value="MinD_FleN"/>
</dbReference>
<dbReference type="InterPro" id="IPR050625">
    <property type="entry name" value="ParA/MinD_ATPase"/>
</dbReference>
<dbReference type="InterPro" id="IPR033875">
    <property type="entry name" value="FlhG"/>
</dbReference>
<protein>
    <submittedName>
        <fullName evidence="4">AAA family ATPase</fullName>
    </submittedName>
</protein>
<dbReference type="PANTHER" id="PTHR43384:SF4">
    <property type="entry name" value="CELLULOSE BIOSYNTHESIS PROTEIN BCSQ-RELATED"/>
    <property type="match status" value="1"/>
</dbReference>
<dbReference type="GO" id="GO:0005829">
    <property type="term" value="C:cytosol"/>
    <property type="evidence" value="ECO:0007669"/>
    <property type="project" value="TreeGrafter"/>
</dbReference>
<dbReference type="PANTHER" id="PTHR43384">
    <property type="entry name" value="SEPTUM SITE-DETERMINING PROTEIN MIND HOMOLOG, CHLOROPLASTIC-RELATED"/>
    <property type="match status" value="1"/>
</dbReference>
<dbReference type="EMBL" id="WVUD01000003">
    <property type="protein sequence ID" value="MYL82223.1"/>
    <property type="molecule type" value="Genomic_DNA"/>
</dbReference>
<name>A0A7C9IU96_9BACT</name>
<dbReference type="GO" id="GO:0009898">
    <property type="term" value="C:cytoplasmic side of plasma membrane"/>
    <property type="evidence" value="ECO:0007669"/>
    <property type="project" value="TreeGrafter"/>
</dbReference>
<dbReference type="GO" id="GO:0051782">
    <property type="term" value="P:negative regulation of cell division"/>
    <property type="evidence" value="ECO:0007669"/>
    <property type="project" value="TreeGrafter"/>
</dbReference>
<evidence type="ECO:0000256" key="1">
    <source>
        <dbReference type="ARBA" id="ARBA00022741"/>
    </source>
</evidence>
<dbReference type="OrthoDB" id="9773088at2"/>
<dbReference type="SUPFAM" id="SSF52540">
    <property type="entry name" value="P-loop containing nucleoside triphosphate hydrolases"/>
    <property type="match status" value="1"/>
</dbReference>
<gene>
    <name evidence="4" type="ORF">GTA51_03610</name>
</gene>
<accession>A0A7C9IU96</accession>
<dbReference type="CDD" id="cd02038">
    <property type="entry name" value="FlhG-like"/>
    <property type="match status" value="1"/>
</dbReference>
<dbReference type="RefSeq" id="WP_160958758.1">
    <property type="nucleotide sequence ID" value="NZ_WVUD01000003.1"/>
</dbReference>
<sequence>MSEAQNPNATLSVAILSGKGGVGKTNLALNLSYALFRAGHRILLMDFDVGLANVDVLLGLSPEKNLQDLFRPDVTAEEVVLAVEPGGFDFLPAASGVPEMLEMDDDMREVLFHKLNKVFGSYDYLMLDLGAGISQTILSVAAMSQLRVLVVTPEPTSLTDSYAVIKVLHTQYGITDFHIIVNQVEGPADTQATFTRLSTACNHFLGFEPILLGGVRSDPALPAAVRRQIPLLRHAPRSPAAQDIVNGAVKLHRVRQQRQQALVDAPVLGKIPIIRK</sequence>
<comment type="caution">
    <text evidence="4">The sequence shown here is derived from an EMBL/GenBank/DDBJ whole genome shotgun (WGS) entry which is preliminary data.</text>
</comment>
<dbReference type="InterPro" id="IPR027417">
    <property type="entry name" value="P-loop_NTPase"/>
</dbReference>
<dbReference type="Pfam" id="PF13614">
    <property type="entry name" value="AAA_31"/>
    <property type="match status" value="1"/>
</dbReference>
<reference evidence="4 5" key="1">
    <citation type="submission" date="2020-01" db="EMBL/GenBank/DDBJ databases">
        <title>Genome sequence of Desulfovibrio aerotolerans DSM 16695(T).</title>
        <authorList>
            <person name="Karnachuk O."/>
            <person name="Avakyan M."/>
            <person name="Mardanov A."/>
            <person name="Kadnikov V."/>
            <person name="Ravin N."/>
        </authorList>
    </citation>
    <scope>NUCLEOTIDE SEQUENCE [LARGE SCALE GENOMIC DNA]</scope>
    <source>
        <strain evidence="4 5">DSM 16695</strain>
    </source>
</reference>
<evidence type="ECO:0000313" key="4">
    <source>
        <dbReference type="EMBL" id="MYL82223.1"/>
    </source>
</evidence>
<keyword evidence="5" id="KW-1185">Reference proteome</keyword>
<evidence type="ECO:0000256" key="2">
    <source>
        <dbReference type="ARBA" id="ARBA00022840"/>
    </source>
</evidence>
<dbReference type="InterPro" id="IPR025669">
    <property type="entry name" value="AAA_dom"/>
</dbReference>
<dbReference type="PIRSF" id="PIRSF003092">
    <property type="entry name" value="MinD"/>
    <property type="match status" value="1"/>
</dbReference>
<dbReference type="Gene3D" id="3.40.50.300">
    <property type="entry name" value="P-loop containing nucleotide triphosphate hydrolases"/>
    <property type="match status" value="1"/>
</dbReference>
<dbReference type="AlphaFoldDB" id="A0A7C9IU96"/>
<organism evidence="4 5">
    <name type="scientific">Solidesulfovibrio aerotolerans</name>
    <dbReference type="NCBI Taxonomy" id="295255"/>
    <lineage>
        <taxon>Bacteria</taxon>
        <taxon>Pseudomonadati</taxon>
        <taxon>Thermodesulfobacteriota</taxon>
        <taxon>Desulfovibrionia</taxon>
        <taxon>Desulfovibrionales</taxon>
        <taxon>Desulfovibrionaceae</taxon>
        <taxon>Solidesulfovibrio</taxon>
    </lineage>
</organism>
<keyword evidence="1" id="KW-0547">Nucleotide-binding</keyword>
<dbReference type="Proteomes" id="UP000482487">
    <property type="component" value="Unassembled WGS sequence"/>
</dbReference>
<evidence type="ECO:0000313" key="5">
    <source>
        <dbReference type="Proteomes" id="UP000482487"/>
    </source>
</evidence>
<keyword evidence="2" id="KW-0067">ATP-binding</keyword>
<evidence type="ECO:0000259" key="3">
    <source>
        <dbReference type="Pfam" id="PF13614"/>
    </source>
</evidence>
<proteinExistence type="predicted"/>
<dbReference type="GO" id="GO:0016887">
    <property type="term" value="F:ATP hydrolysis activity"/>
    <property type="evidence" value="ECO:0007669"/>
    <property type="project" value="TreeGrafter"/>
</dbReference>
<feature type="domain" description="AAA" evidence="3">
    <location>
        <begin position="13"/>
        <end position="154"/>
    </location>
</feature>